<evidence type="ECO:0000313" key="1">
    <source>
        <dbReference type="EMBL" id="PRQ52369.1"/>
    </source>
</evidence>
<organism evidence="1 2">
    <name type="scientific">Rosa chinensis</name>
    <name type="common">China rose</name>
    <dbReference type="NCBI Taxonomy" id="74649"/>
    <lineage>
        <taxon>Eukaryota</taxon>
        <taxon>Viridiplantae</taxon>
        <taxon>Streptophyta</taxon>
        <taxon>Embryophyta</taxon>
        <taxon>Tracheophyta</taxon>
        <taxon>Spermatophyta</taxon>
        <taxon>Magnoliopsida</taxon>
        <taxon>eudicotyledons</taxon>
        <taxon>Gunneridae</taxon>
        <taxon>Pentapetalae</taxon>
        <taxon>rosids</taxon>
        <taxon>fabids</taxon>
        <taxon>Rosales</taxon>
        <taxon>Rosaceae</taxon>
        <taxon>Rosoideae</taxon>
        <taxon>Rosoideae incertae sedis</taxon>
        <taxon>Rosa</taxon>
    </lineage>
</organism>
<gene>
    <name evidence="1" type="ORF">RchiOBHm_Chr2g0154721</name>
</gene>
<proteinExistence type="predicted"/>
<dbReference type="Proteomes" id="UP000238479">
    <property type="component" value="Chromosome 2"/>
</dbReference>
<protein>
    <submittedName>
        <fullName evidence="1">Uncharacterized protein</fullName>
    </submittedName>
</protein>
<keyword evidence="2" id="KW-1185">Reference proteome</keyword>
<dbReference type="AlphaFoldDB" id="A0A2P6S118"/>
<dbReference type="Gramene" id="PRQ52369">
    <property type="protein sequence ID" value="PRQ52369"/>
    <property type="gene ID" value="RchiOBHm_Chr2g0154721"/>
</dbReference>
<dbReference type="EMBL" id="PDCK01000040">
    <property type="protein sequence ID" value="PRQ52369.1"/>
    <property type="molecule type" value="Genomic_DNA"/>
</dbReference>
<sequence>MHRTNLYWYAKNYITIAHKIQCTDFISQFGTVGPVTDLINSSSSSSVFSF</sequence>
<accession>A0A2P6S118</accession>
<reference evidence="1 2" key="1">
    <citation type="journal article" date="2018" name="Nat. Genet.">
        <title>The Rosa genome provides new insights in the design of modern roses.</title>
        <authorList>
            <person name="Bendahmane M."/>
        </authorList>
    </citation>
    <scope>NUCLEOTIDE SEQUENCE [LARGE SCALE GENOMIC DNA]</scope>
    <source>
        <strain evidence="2">cv. Old Blush</strain>
    </source>
</reference>
<name>A0A2P6S118_ROSCH</name>
<evidence type="ECO:0000313" key="2">
    <source>
        <dbReference type="Proteomes" id="UP000238479"/>
    </source>
</evidence>
<comment type="caution">
    <text evidence="1">The sequence shown here is derived from an EMBL/GenBank/DDBJ whole genome shotgun (WGS) entry which is preliminary data.</text>
</comment>